<evidence type="ECO:0000256" key="10">
    <source>
        <dbReference type="ARBA" id="ARBA00034269"/>
    </source>
</evidence>
<dbReference type="EMBL" id="SNYF01000005">
    <property type="protein sequence ID" value="TDQ19129.1"/>
    <property type="molecule type" value="Genomic_DNA"/>
</dbReference>
<sequence length="292" mass="34307">MGMNVRKFQTFEWVDYENPKKSELAELIKPFGIDYHVLEDTLQVGHLPKIEKLNNLNFIILRAYSVSPEKQSSTISDLTNKIGFFYNDSTLITIHQKGFKFLENIGDDIEDPESLMIKIVERMLETYEKPTEWLSDLMDKFEKDVFLHKLQKFSVHDLYYGKAKARVCKKLLLLTQTVLNQVQVHPDNVTKLQDEKETLYNLIHQLDEFLEDANSLLNIYISTTSQKTNEVMKLLTIFSAFFLPLTFIVGVYGMNFQHMPELSNPYGYYYTILTMILISVLIFVWFKRKRII</sequence>
<evidence type="ECO:0000256" key="12">
    <source>
        <dbReference type="SAM" id="Phobius"/>
    </source>
</evidence>
<dbReference type="SUPFAM" id="SSF143865">
    <property type="entry name" value="CorA soluble domain-like"/>
    <property type="match status" value="1"/>
</dbReference>
<comment type="catalytic activity">
    <reaction evidence="10">
        <text>Mg(2+)(in) = Mg(2+)(out)</text>
        <dbReference type="Rhea" id="RHEA:29827"/>
        <dbReference type="ChEBI" id="CHEBI:18420"/>
    </reaction>
</comment>
<evidence type="ECO:0000256" key="8">
    <source>
        <dbReference type="ARBA" id="ARBA00023065"/>
    </source>
</evidence>
<evidence type="ECO:0000313" key="13">
    <source>
        <dbReference type="EMBL" id="TDQ19129.1"/>
    </source>
</evidence>
<dbReference type="Gene3D" id="3.30.460.20">
    <property type="entry name" value="CorA soluble domain-like"/>
    <property type="match status" value="1"/>
</dbReference>
<dbReference type="Gene3D" id="1.20.58.340">
    <property type="entry name" value="Magnesium transport protein CorA, transmembrane region"/>
    <property type="match status" value="2"/>
</dbReference>
<accession>A0A4R6TA93</accession>
<dbReference type="GO" id="GO:0015087">
    <property type="term" value="F:cobalt ion transmembrane transporter activity"/>
    <property type="evidence" value="ECO:0007669"/>
    <property type="project" value="TreeGrafter"/>
</dbReference>
<dbReference type="GO" id="GO:0050897">
    <property type="term" value="F:cobalt ion binding"/>
    <property type="evidence" value="ECO:0007669"/>
    <property type="project" value="TreeGrafter"/>
</dbReference>
<evidence type="ECO:0000256" key="4">
    <source>
        <dbReference type="ARBA" id="ARBA00022475"/>
    </source>
</evidence>
<dbReference type="GO" id="GO:0005886">
    <property type="term" value="C:plasma membrane"/>
    <property type="evidence" value="ECO:0007669"/>
    <property type="project" value="UniProtKB-SubCell"/>
</dbReference>
<evidence type="ECO:0000256" key="6">
    <source>
        <dbReference type="ARBA" id="ARBA00022842"/>
    </source>
</evidence>
<comment type="similarity">
    <text evidence="2">Belongs to the CorA metal ion transporter (MIT) (TC 1.A.35) family.</text>
</comment>
<protein>
    <submittedName>
        <fullName evidence="13">Magnesium transporter</fullName>
    </submittedName>
</protein>
<dbReference type="InterPro" id="IPR002523">
    <property type="entry name" value="MgTranspt_CorA/ZnTranspt_ZntB"/>
</dbReference>
<comment type="caution">
    <text evidence="13">The sequence shown here is derived from an EMBL/GenBank/DDBJ whole genome shotgun (WGS) entry which is preliminary data.</text>
</comment>
<evidence type="ECO:0000256" key="7">
    <source>
        <dbReference type="ARBA" id="ARBA00022989"/>
    </source>
</evidence>
<dbReference type="InterPro" id="IPR045863">
    <property type="entry name" value="CorA_TM1_TM2"/>
</dbReference>
<evidence type="ECO:0000256" key="5">
    <source>
        <dbReference type="ARBA" id="ARBA00022692"/>
    </source>
</evidence>
<feature type="transmembrane region" description="Helical" evidence="12">
    <location>
        <begin position="234"/>
        <end position="254"/>
    </location>
</feature>
<keyword evidence="9 12" id="KW-0472">Membrane</keyword>
<gene>
    <name evidence="13" type="ORF">DFQ04_0946</name>
</gene>
<dbReference type="InterPro" id="IPR045861">
    <property type="entry name" value="CorA_cytoplasmic_dom"/>
</dbReference>
<keyword evidence="5 12" id="KW-0812">Transmembrane</keyword>
<keyword evidence="7 12" id="KW-1133">Transmembrane helix</keyword>
<comment type="function">
    <text evidence="11">Mediates influx of magnesium ions. Alternates between open and closed states. Activated by low cytoplasmic Mg(2+) levels. Inactive when cytoplasmic Mg(2+) levels are high.</text>
</comment>
<dbReference type="GO" id="GO:0000287">
    <property type="term" value="F:magnesium ion binding"/>
    <property type="evidence" value="ECO:0007669"/>
    <property type="project" value="TreeGrafter"/>
</dbReference>
<evidence type="ECO:0000256" key="3">
    <source>
        <dbReference type="ARBA" id="ARBA00022448"/>
    </source>
</evidence>
<comment type="subcellular location">
    <subcellularLocation>
        <location evidence="1">Cell membrane</location>
        <topology evidence="1">Multi-pass membrane protein</topology>
    </subcellularLocation>
</comment>
<reference evidence="13 14" key="1">
    <citation type="submission" date="2019-03" db="EMBL/GenBank/DDBJ databases">
        <title>Genomic Encyclopedia of Type Strains, Phase III (KMG-III): the genomes of soil and plant-associated and newly described type strains.</title>
        <authorList>
            <person name="Whitman W."/>
        </authorList>
    </citation>
    <scope>NUCLEOTIDE SEQUENCE [LARGE SCALE GENOMIC DNA]</scope>
    <source>
        <strain evidence="13 14">CECT 8446</strain>
    </source>
</reference>
<proteinExistence type="inferred from homology"/>
<keyword evidence="4" id="KW-1003">Cell membrane</keyword>
<evidence type="ECO:0000256" key="11">
    <source>
        <dbReference type="ARBA" id="ARBA00045497"/>
    </source>
</evidence>
<dbReference type="Proteomes" id="UP000294535">
    <property type="component" value="Unassembled WGS sequence"/>
</dbReference>
<evidence type="ECO:0000256" key="2">
    <source>
        <dbReference type="ARBA" id="ARBA00009765"/>
    </source>
</evidence>
<organism evidence="13 14">
    <name type="scientific">Algoriphagus boseongensis</name>
    <dbReference type="NCBI Taxonomy" id="1442587"/>
    <lineage>
        <taxon>Bacteria</taxon>
        <taxon>Pseudomonadati</taxon>
        <taxon>Bacteroidota</taxon>
        <taxon>Cytophagia</taxon>
        <taxon>Cytophagales</taxon>
        <taxon>Cyclobacteriaceae</taxon>
        <taxon>Algoriphagus</taxon>
    </lineage>
</organism>
<dbReference type="Pfam" id="PF01544">
    <property type="entry name" value="CorA"/>
    <property type="match status" value="1"/>
</dbReference>
<evidence type="ECO:0000313" key="14">
    <source>
        <dbReference type="Proteomes" id="UP000294535"/>
    </source>
</evidence>
<dbReference type="GO" id="GO:0015095">
    <property type="term" value="F:magnesium ion transmembrane transporter activity"/>
    <property type="evidence" value="ECO:0007669"/>
    <property type="project" value="TreeGrafter"/>
</dbReference>
<feature type="transmembrane region" description="Helical" evidence="12">
    <location>
        <begin position="266"/>
        <end position="286"/>
    </location>
</feature>
<keyword evidence="6" id="KW-0460">Magnesium</keyword>
<keyword evidence="8" id="KW-0406">Ion transport</keyword>
<dbReference type="SUPFAM" id="SSF144083">
    <property type="entry name" value="Magnesium transport protein CorA, transmembrane region"/>
    <property type="match status" value="1"/>
</dbReference>
<dbReference type="FunFam" id="1.20.58.340:FF:000004">
    <property type="entry name" value="Magnesium transport protein CorA"/>
    <property type="match status" value="1"/>
</dbReference>
<keyword evidence="14" id="KW-1185">Reference proteome</keyword>
<dbReference type="OrthoDB" id="9803416at2"/>
<keyword evidence="3" id="KW-0813">Transport</keyword>
<dbReference type="PANTHER" id="PTHR46494:SF1">
    <property type="entry name" value="CORA FAMILY METAL ION TRANSPORTER (EUROFUNG)"/>
    <property type="match status" value="1"/>
</dbReference>
<dbReference type="PANTHER" id="PTHR46494">
    <property type="entry name" value="CORA FAMILY METAL ION TRANSPORTER (EUROFUNG)"/>
    <property type="match status" value="1"/>
</dbReference>
<evidence type="ECO:0000256" key="9">
    <source>
        <dbReference type="ARBA" id="ARBA00023136"/>
    </source>
</evidence>
<evidence type="ECO:0000256" key="1">
    <source>
        <dbReference type="ARBA" id="ARBA00004651"/>
    </source>
</evidence>
<dbReference type="AlphaFoldDB" id="A0A4R6TA93"/>
<name>A0A4R6TA93_9BACT</name>